<evidence type="ECO:0000256" key="1">
    <source>
        <dbReference type="SAM" id="MobiDB-lite"/>
    </source>
</evidence>
<protein>
    <submittedName>
        <fullName evidence="2">Uncharacterized protein</fullName>
    </submittedName>
</protein>
<dbReference type="AlphaFoldDB" id="A0A4Y7SVF8"/>
<name>A0A4Y7SVF8_COPMI</name>
<dbReference type="Proteomes" id="UP000298030">
    <property type="component" value="Unassembled WGS sequence"/>
</dbReference>
<gene>
    <name evidence="2" type="ORF">FA13DRAFT_1796124</name>
</gene>
<feature type="compositionally biased region" description="Acidic residues" evidence="1">
    <location>
        <begin position="132"/>
        <end position="145"/>
    </location>
</feature>
<feature type="compositionally biased region" description="Basic and acidic residues" evidence="1">
    <location>
        <begin position="146"/>
        <end position="158"/>
    </location>
</feature>
<dbReference type="EMBL" id="QPFP01000053">
    <property type="protein sequence ID" value="TEB25802.1"/>
    <property type="molecule type" value="Genomic_DNA"/>
</dbReference>
<keyword evidence="3" id="KW-1185">Reference proteome</keyword>
<evidence type="ECO:0000313" key="2">
    <source>
        <dbReference type="EMBL" id="TEB25802.1"/>
    </source>
</evidence>
<reference evidence="2 3" key="1">
    <citation type="journal article" date="2019" name="Nat. Ecol. Evol.">
        <title>Megaphylogeny resolves global patterns of mushroom evolution.</title>
        <authorList>
            <person name="Varga T."/>
            <person name="Krizsan K."/>
            <person name="Foldi C."/>
            <person name="Dima B."/>
            <person name="Sanchez-Garcia M."/>
            <person name="Sanchez-Ramirez S."/>
            <person name="Szollosi G.J."/>
            <person name="Szarkandi J.G."/>
            <person name="Papp V."/>
            <person name="Albert L."/>
            <person name="Andreopoulos W."/>
            <person name="Angelini C."/>
            <person name="Antonin V."/>
            <person name="Barry K.W."/>
            <person name="Bougher N.L."/>
            <person name="Buchanan P."/>
            <person name="Buyck B."/>
            <person name="Bense V."/>
            <person name="Catcheside P."/>
            <person name="Chovatia M."/>
            <person name="Cooper J."/>
            <person name="Damon W."/>
            <person name="Desjardin D."/>
            <person name="Finy P."/>
            <person name="Geml J."/>
            <person name="Haridas S."/>
            <person name="Hughes K."/>
            <person name="Justo A."/>
            <person name="Karasinski D."/>
            <person name="Kautmanova I."/>
            <person name="Kiss B."/>
            <person name="Kocsube S."/>
            <person name="Kotiranta H."/>
            <person name="LaButti K.M."/>
            <person name="Lechner B.E."/>
            <person name="Liimatainen K."/>
            <person name="Lipzen A."/>
            <person name="Lukacs Z."/>
            <person name="Mihaltcheva S."/>
            <person name="Morgado L.N."/>
            <person name="Niskanen T."/>
            <person name="Noordeloos M.E."/>
            <person name="Ohm R.A."/>
            <person name="Ortiz-Santana B."/>
            <person name="Ovrebo C."/>
            <person name="Racz N."/>
            <person name="Riley R."/>
            <person name="Savchenko A."/>
            <person name="Shiryaev A."/>
            <person name="Soop K."/>
            <person name="Spirin V."/>
            <person name="Szebenyi C."/>
            <person name="Tomsovsky M."/>
            <person name="Tulloss R.E."/>
            <person name="Uehling J."/>
            <person name="Grigoriev I.V."/>
            <person name="Vagvolgyi C."/>
            <person name="Papp T."/>
            <person name="Martin F.M."/>
            <person name="Miettinen O."/>
            <person name="Hibbett D.S."/>
            <person name="Nagy L.G."/>
        </authorList>
    </citation>
    <scope>NUCLEOTIDE SEQUENCE [LARGE SCALE GENOMIC DNA]</scope>
    <source>
        <strain evidence="2 3">FP101781</strain>
    </source>
</reference>
<sequence length="402" mass="45688">MTRRITLLSPSPSPPTPYESKLRVPLQAPPTRHELHLDLAEYQGGNPDPSFLDKIRAAASQGDVDAVVMFDTPDDPMDDIWMALEGAQPWHLEMISDHGERCWYEGLEKVKTPWPLRSVYIGSYNGGGMWAESDDELDDDEDLEDQEYRRESKGDLERASANPATGLKTQPSFPACYSHIEMLVLSFPNHRDLFFYPKGGAQNLRSLTIYDNEAFRTFSCTLTCNPALSDTLESLSLTWPHRYEGESWEEDIKKIKHFFAESKALRNLELFLGPDVIEDPNPRNDLDFYTRHRDTCPYAGLQSCLPPTLEFFSLSAPANRLTLVDIDHWILSAQDPAWLPKLRRAAFSFATDPAVGGLRREEELLLDGKVEMLLDLLREKGVEIVEPRGAHEQDYPLPLSCY</sequence>
<comment type="caution">
    <text evidence="2">The sequence shown here is derived from an EMBL/GenBank/DDBJ whole genome shotgun (WGS) entry which is preliminary data.</text>
</comment>
<feature type="compositionally biased region" description="Low complexity" evidence="1">
    <location>
        <begin position="1"/>
        <end position="10"/>
    </location>
</feature>
<dbReference type="OrthoDB" id="3267648at2759"/>
<evidence type="ECO:0000313" key="3">
    <source>
        <dbReference type="Proteomes" id="UP000298030"/>
    </source>
</evidence>
<proteinExistence type="predicted"/>
<feature type="region of interest" description="Disordered" evidence="1">
    <location>
        <begin position="1"/>
        <end position="21"/>
    </location>
</feature>
<organism evidence="2 3">
    <name type="scientific">Coprinellus micaceus</name>
    <name type="common">Glistening ink-cap mushroom</name>
    <name type="synonym">Coprinus micaceus</name>
    <dbReference type="NCBI Taxonomy" id="71717"/>
    <lineage>
        <taxon>Eukaryota</taxon>
        <taxon>Fungi</taxon>
        <taxon>Dikarya</taxon>
        <taxon>Basidiomycota</taxon>
        <taxon>Agaricomycotina</taxon>
        <taxon>Agaricomycetes</taxon>
        <taxon>Agaricomycetidae</taxon>
        <taxon>Agaricales</taxon>
        <taxon>Agaricineae</taxon>
        <taxon>Psathyrellaceae</taxon>
        <taxon>Coprinellus</taxon>
    </lineage>
</organism>
<accession>A0A4Y7SVF8</accession>
<feature type="region of interest" description="Disordered" evidence="1">
    <location>
        <begin position="131"/>
        <end position="167"/>
    </location>
</feature>